<reference evidence="7 8" key="1">
    <citation type="submission" date="2016-12" db="EMBL/GenBank/DDBJ databases">
        <authorList>
            <person name="Song W.-J."/>
            <person name="Kurnit D.M."/>
        </authorList>
    </citation>
    <scope>NUCLEOTIDE SEQUENCE [LARGE SCALE GENOMIC DNA]</scope>
    <source>
        <strain evidence="7 8">DSM 19599</strain>
    </source>
</reference>
<dbReference type="PANTHER" id="PTHR31760:SF0">
    <property type="entry name" value="S-ADENOSYL-L-METHIONINE-DEPENDENT METHYLTRANSFERASES SUPERFAMILY PROTEIN"/>
    <property type="match status" value="1"/>
</dbReference>
<name>A0A1M7ZJ96_9HYPH</name>
<dbReference type="EC" id="2.1.1.170" evidence="6"/>
<dbReference type="Gene3D" id="3.40.50.150">
    <property type="entry name" value="Vaccinia Virus protein VP39"/>
    <property type="match status" value="1"/>
</dbReference>
<keyword evidence="2 6" id="KW-0698">rRNA processing</keyword>
<comment type="caution">
    <text evidence="6">Lacks conserved residue(s) required for the propagation of feature annotation.</text>
</comment>
<keyword evidence="3 6" id="KW-0489">Methyltransferase</keyword>
<protein>
    <recommendedName>
        <fullName evidence="6">Ribosomal RNA small subunit methyltransferase G</fullName>
        <ecNumber evidence="6">2.1.1.170</ecNumber>
    </recommendedName>
    <alternativeName>
        <fullName evidence="6">16S rRNA 7-methylguanosine methyltransferase</fullName>
        <shortName evidence="6">16S rRNA m7G methyltransferase</shortName>
    </alternativeName>
</protein>
<accession>A0A1M7ZJ96</accession>
<dbReference type="Pfam" id="PF02527">
    <property type="entry name" value="GidB"/>
    <property type="match status" value="1"/>
</dbReference>
<comment type="similarity">
    <text evidence="6">Belongs to the methyltransferase superfamily. RNA methyltransferase RsmG family.</text>
</comment>
<evidence type="ECO:0000256" key="3">
    <source>
        <dbReference type="ARBA" id="ARBA00022603"/>
    </source>
</evidence>
<evidence type="ECO:0000256" key="5">
    <source>
        <dbReference type="ARBA" id="ARBA00022691"/>
    </source>
</evidence>
<feature type="binding site" evidence="6">
    <location>
        <position position="157"/>
    </location>
    <ligand>
        <name>S-adenosyl-L-methionine</name>
        <dbReference type="ChEBI" id="CHEBI:59789"/>
    </ligand>
</feature>
<dbReference type="OrthoDB" id="9808773at2"/>
<dbReference type="GO" id="GO:0005829">
    <property type="term" value="C:cytosol"/>
    <property type="evidence" value="ECO:0007669"/>
    <property type="project" value="TreeGrafter"/>
</dbReference>
<evidence type="ECO:0000256" key="2">
    <source>
        <dbReference type="ARBA" id="ARBA00022552"/>
    </source>
</evidence>
<evidence type="ECO:0000256" key="4">
    <source>
        <dbReference type="ARBA" id="ARBA00022679"/>
    </source>
</evidence>
<keyword evidence="5 6" id="KW-0949">S-adenosyl-L-methionine</keyword>
<keyword evidence="8" id="KW-1185">Reference proteome</keyword>
<feature type="binding site" evidence="6">
    <location>
        <position position="83"/>
    </location>
    <ligand>
        <name>S-adenosyl-L-methionine</name>
        <dbReference type="ChEBI" id="CHEBI:59789"/>
    </ligand>
</feature>
<dbReference type="PANTHER" id="PTHR31760">
    <property type="entry name" value="S-ADENOSYL-L-METHIONINE-DEPENDENT METHYLTRANSFERASES SUPERFAMILY PROTEIN"/>
    <property type="match status" value="1"/>
</dbReference>
<proteinExistence type="inferred from homology"/>
<dbReference type="STRING" id="1123029.SAMN02745172_01924"/>
<sequence length="231" mass="24253">MPPEPKQKTSAPGEGPEALLALRPVAPAAMDRLTRYVALLRTWQKAKNLVGPGTLDHVWTRHVADSAAVLDAAPEARRWVDLGSGAGFPGIVVAILLADVPGAHVHLVESNGRKAAFLKAAIRETGAPATVSAARIEDVVTRPDVVAGGPVEAVSARALAPLDKLLALAAPLFEAGAVGVFHKGRDLRREVADARAHWSFDLVEHPSGSDPDGRIALVRSLAPRRPGVPEP</sequence>
<keyword evidence="4 6" id="KW-0808">Transferase</keyword>
<gene>
    <name evidence="6" type="primary">rsmG</name>
    <name evidence="7" type="ORF">SAMN02745172_01924</name>
</gene>
<dbReference type="GO" id="GO:0070043">
    <property type="term" value="F:rRNA (guanine-N7-)-methyltransferase activity"/>
    <property type="evidence" value="ECO:0007669"/>
    <property type="project" value="UniProtKB-UniRule"/>
</dbReference>
<dbReference type="Proteomes" id="UP000186406">
    <property type="component" value="Unassembled WGS sequence"/>
</dbReference>
<dbReference type="AlphaFoldDB" id="A0A1M7ZJ96"/>
<dbReference type="InterPro" id="IPR003682">
    <property type="entry name" value="rRNA_ssu_MeTfrase_G"/>
</dbReference>
<comment type="function">
    <text evidence="6">Specifically methylates the N7 position of guanine in position 527 of 16S rRNA.</text>
</comment>
<feature type="binding site" evidence="6">
    <location>
        <begin position="136"/>
        <end position="137"/>
    </location>
    <ligand>
        <name>S-adenosyl-L-methionine</name>
        <dbReference type="ChEBI" id="CHEBI:59789"/>
    </ligand>
</feature>
<evidence type="ECO:0000256" key="1">
    <source>
        <dbReference type="ARBA" id="ARBA00022490"/>
    </source>
</evidence>
<dbReference type="SUPFAM" id="SSF53335">
    <property type="entry name" value="S-adenosyl-L-methionine-dependent methyltransferases"/>
    <property type="match status" value="1"/>
</dbReference>
<organism evidence="7 8">
    <name type="scientific">Pseudoxanthobacter soli DSM 19599</name>
    <dbReference type="NCBI Taxonomy" id="1123029"/>
    <lineage>
        <taxon>Bacteria</taxon>
        <taxon>Pseudomonadati</taxon>
        <taxon>Pseudomonadota</taxon>
        <taxon>Alphaproteobacteria</taxon>
        <taxon>Hyphomicrobiales</taxon>
        <taxon>Segnochrobactraceae</taxon>
        <taxon>Pseudoxanthobacter</taxon>
    </lineage>
</organism>
<dbReference type="InterPro" id="IPR029063">
    <property type="entry name" value="SAM-dependent_MTases_sf"/>
</dbReference>
<dbReference type="EMBL" id="FRXO01000003">
    <property type="protein sequence ID" value="SHO64964.1"/>
    <property type="molecule type" value="Genomic_DNA"/>
</dbReference>
<feature type="binding site" evidence="6">
    <location>
        <position position="88"/>
    </location>
    <ligand>
        <name>S-adenosyl-L-methionine</name>
        <dbReference type="ChEBI" id="CHEBI:59789"/>
    </ligand>
</feature>
<evidence type="ECO:0000313" key="7">
    <source>
        <dbReference type="EMBL" id="SHO64964.1"/>
    </source>
</evidence>
<evidence type="ECO:0000256" key="6">
    <source>
        <dbReference type="HAMAP-Rule" id="MF_00074"/>
    </source>
</evidence>
<dbReference type="NCBIfam" id="TIGR00138">
    <property type="entry name" value="rsmG_gidB"/>
    <property type="match status" value="1"/>
</dbReference>
<comment type="subcellular location">
    <subcellularLocation>
        <location evidence="6">Cytoplasm</location>
    </subcellularLocation>
</comment>
<evidence type="ECO:0000313" key="8">
    <source>
        <dbReference type="Proteomes" id="UP000186406"/>
    </source>
</evidence>
<keyword evidence="1 6" id="KW-0963">Cytoplasm</keyword>
<dbReference type="RefSeq" id="WP_073627927.1">
    <property type="nucleotide sequence ID" value="NZ_FRXO01000003.1"/>
</dbReference>
<comment type="catalytic activity">
    <reaction evidence="6">
        <text>guanosine(527) in 16S rRNA + S-adenosyl-L-methionine = N(7)-methylguanosine(527) in 16S rRNA + S-adenosyl-L-homocysteine</text>
        <dbReference type="Rhea" id="RHEA:42732"/>
        <dbReference type="Rhea" id="RHEA-COMP:10209"/>
        <dbReference type="Rhea" id="RHEA-COMP:10210"/>
        <dbReference type="ChEBI" id="CHEBI:57856"/>
        <dbReference type="ChEBI" id="CHEBI:59789"/>
        <dbReference type="ChEBI" id="CHEBI:74269"/>
        <dbReference type="ChEBI" id="CHEBI:74480"/>
        <dbReference type="EC" id="2.1.1.170"/>
    </reaction>
</comment>
<dbReference type="HAMAP" id="MF_00074">
    <property type="entry name" value="16SrRNA_methyltr_G"/>
    <property type="match status" value="1"/>
</dbReference>